<keyword evidence="3" id="KW-1185">Reference proteome</keyword>
<evidence type="ECO:0000313" key="2">
    <source>
        <dbReference type="EMBL" id="ALH96756.1"/>
    </source>
</evidence>
<feature type="domain" description="Lipid/polyisoprenoid-binding YceI-like" evidence="1">
    <location>
        <begin position="13"/>
        <end position="172"/>
    </location>
</feature>
<dbReference type="PANTHER" id="PTHR34406">
    <property type="entry name" value="PROTEIN YCEI"/>
    <property type="match status" value="1"/>
</dbReference>
<sequence length="175" mass="19873">MSWIGALNVYAQEWTLSSQSLISFDIKSLGISVVNGKFTQVQSKMNFKISDFKQASTEFILNVESVEINRSSLKKKILGKDLFYVEKYKTIVFKSTHFKKIEKNKYYIYGMLTIRGVTKPVIFETILKPDDQNSEKLDVLATTIIKRSDFGMQPAVAGIGENVNIQVKGVWVSNE</sequence>
<organism evidence="2 3">
    <name type="scientific">Acinetobacter equi</name>
    <dbReference type="NCBI Taxonomy" id="1324350"/>
    <lineage>
        <taxon>Bacteria</taxon>
        <taxon>Pseudomonadati</taxon>
        <taxon>Pseudomonadota</taxon>
        <taxon>Gammaproteobacteria</taxon>
        <taxon>Moraxellales</taxon>
        <taxon>Moraxellaceae</taxon>
        <taxon>Acinetobacter</taxon>
    </lineage>
</organism>
<reference evidence="2 3" key="1">
    <citation type="journal article" date="2015" name="Int. J. Syst. Evol. Microbiol.">
        <title>Acinetobacter equi sp. nov. isolated from horse faeces.</title>
        <authorList>
            <person name="Poppel M.T."/>
            <person name="Skiebe E."/>
            <person name="Laue M."/>
            <person name="Bergmann H."/>
            <person name="Ebersberger I."/>
            <person name="Garn T."/>
            <person name="Fruth A."/>
            <person name="Baumgardt S."/>
            <person name="Busse H.J."/>
            <person name="Wilharm G."/>
        </authorList>
    </citation>
    <scope>NUCLEOTIDE SEQUENCE [LARGE SCALE GENOMIC DNA]</scope>
    <source>
        <strain evidence="2 3">114</strain>
    </source>
</reference>
<dbReference type="InterPro" id="IPR036761">
    <property type="entry name" value="TTHA0802/YceI-like_sf"/>
</dbReference>
<protein>
    <recommendedName>
        <fullName evidence="1">Lipid/polyisoprenoid-binding YceI-like domain-containing protein</fullName>
    </recommendedName>
</protein>
<dbReference type="SMART" id="SM00867">
    <property type="entry name" value="YceI"/>
    <property type="match status" value="1"/>
</dbReference>
<dbReference type="Pfam" id="PF04264">
    <property type="entry name" value="YceI"/>
    <property type="match status" value="1"/>
</dbReference>
<dbReference type="SUPFAM" id="SSF101874">
    <property type="entry name" value="YceI-like"/>
    <property type="match status" value="1"/>
</dbReference>
<dbReference type="PANTHER" id="PTHR34406:SF1">
    <property type="entry name" value="PROTEIN YCEI"/>
    <property type="match status" value="1"/>
</dbReference>
<dbReference type="AlphaFoldDB" id="A0A0N9WGS6"/>
<gene>
    <name evidence="2" type="ORF">AOY20_13755</name>
</gene>
<dbReference type="KEGG" id="aei:AOY20_13755"/>
<dbReference type="STRING" id="1324350.AOY20_13755"/>
<name>A0A0N9WGS6_9GAMM</name>
<evidence type="ECO:0000313" key="3">
    <source>
        <dbReference type="Proteomes" id="UP000064939"/>
    </source>
</evidence>
<dbReference type="Gene3D" id="2.40.128.110">
    <property type="entry name" value="Lipid/polyisoprenoid-binding, YceI-like"/>
    <property type="match status" value="1"/>
</dbReference>
<proteinExistence type="predicted"/>
<evidence type="ECO:0000259" key="1">
    <source>
        <dbReference type="SMART" id="SM00867"/>
    </source>
</evidence>
<dbReference type="EMBL" id="CP012808">
    <property type="protein sequence ID" value="ALH96756.1"/>
    <property type="molecule type" value="Genomic_DNA"/>
</dbReference>
<dbReference type="InterPro" id="IPR007372">
    <property type="entry name" value="Lipid/polyisoprenoid-bd_YceI"/>
</dbReference>
<accession>A0A0N9WGS6</accession>
<dbReference type="Proteomes" id="UP000064939">
    <property type="component" value="Chromosome"/>
</dbReference>